<accession>A0ABU3ZU89</accession>
<dbReference type="EMBL" id="JAPTHD010000001">
    <property type="protein sequence ID" value="MDV5823088.1"/>
    <property type="molecule type" value="Genomic_DNA"/>
</dbReference>
<evidence type="ECO:0000313" key="2">
    <source>
        <dbReference type="Proteomes" id="UP001185984"/>
    </source>
</evidence>
<organism evidence="1 2">
    <name type="scientific">Sphingobium naphthae</name>
    <dbReference type="NCBI Taxonomy" id="1886786"/>
    <lineage>
        <taxon>Bacteria</taxon>
        <taxon>Pseudomonadati</taxon>
        <taxon>Pseudomonadota</taxon>
        <taxon>Alphaproteobacteria</taxon>
        <taxon>Sphingomonadales</taxon>
        <taxon>Sphingomonadaceae</taxon>
        <taxon>Sphingobium</taxon>
    </lineage>
</organism>
<dbReference type="RefSeq" id="WP_317516113.1">
    <property type="nucleotide sequence ID" value="NZ_JAPTHD010000001.1"/>
</dbReference>
<sequence length="152" mass="16829">MLQLRTQFPMPGATALFEGLRWRIFQHVGDQAVITREGPAAGLTRLAPIDQLIDPVEADHNALLPYTDMSAATARIALHAAKLLRDCNEVALRELGIELAKAAEQGRIPRYVDNSHLTRIMRRLGWRKDGYAGAGYDRSPRYVRTGVPAKAA</sequence>
<comment type="caution">
    <text evidence="1">The sequence shown here is derived from an EMBL/GenBank/DDBJ whole genome shotgun (WGS) entry which is preliminary data.</text>
</comment>
<proteinExistence type="predicted"/>
<protein>
    <submittedName>
        <fullName evidence="1">Uncharacterized protein</fullName>
    </submittedName>
</protein>
<dbReference type="Proteomes" id="UP001185984">
    <property type="component" value="Unassembled WGS sequence"/>
</dbReference>
<reference evidence="2" key="1">
    <citation type="journal article" date="2022" name="J Environ Chem Eng">
        <title>Biodegradation of petroleum oil using a constructed nonpathogenic and heavy metal-tolerant bacterial consortium isolated from marine sponges.</title>
        <authorList>
            <person name="Dechsakulwatana C."/>
            <person name="Rungsihiranrut A."/>
            <person name="Muangchinda C."/>
            <person name="Ningthoujam R."/>
            <person name="Klankeo P."/>
            <person name="Pinyakong O."/>
        </authorList>
    </citation>
    <scope>NUCLEOTIDE SEQUENCE [LARGE SCALE GENOMIC DNA]</scope>
    <source>
        <strain evidence="2">MO2-4</strain>
    </source>
</reference>
<keyword evidence="2" id="KW-1185">Reference proteome</keyword>
<gene>
    <name evidence="1" type="ORF">O0R41_05685</name>
</gene>
<evidence type="ECO:0000313" key="1">
    <source>
        <dbReference type="EMBL" id="MDV5823088.1"/>
    </source>
</evidence>
<name>A0ABU3ZU89_9SPHN</name>